<evidence type="ECO:0000256" key="3">
    <source>
        <dbReference type="ARBA" id="ARBA00022485"/>
    </source>
</evidence>
<dbReference type="GO" id="GO:0051539">
    <property type="term" value="F:4 iron, 4 sulfur cluster binding"/>
    <property type="evidence" value="ECO:0007669"/>
    <property type="project" value="UniProtKB-KW"/>
</dbReference>
<keyword evidence="8" id="KW-0411">Iron-sulfur</keyword>
<evidence type="ECO:0000313" key="12">
    <source>
        <dbReference type="Proteomes" id="UP000009223"/>
    </source>
</evidence>
<dbReference type="PROSITE" id="PS51918">
    <property type="entry name" value="RADICAL_SAM"/>
    <property type="match status" value="1"/>
</dbReference>
<reference evidence="11 12" key="2">
    <citation type="journal article" date="2011" name="ISME J.">
        <title>RNA-seq reveals cooperative metabolic interactions between two termite-gut spirochete species in co-culture.</title>
        <authorList>
            <person name="Rosenthal A.Z."/>
            <person name="Matson E.G."/>
            <person name="Eldar A."/>
            <person name="Leadbetter J.R."/>
        </authorList>
    </citation>
    <scope>NUCLEOTIDE SEQUENCE [LARGE SCALE GENOMIC DNA]</scope>
    <source>
        <strain evidence="12">ATCC BAA-887 / DSM 12427 / ZAS-2</strain>
    </source>
</reference>
<feature type="domain" description="Radical SAM core" evidence="10">
    <location>
        <begin position="19"/>
        <end position="279"/>
    </location>
</feature>
<reference evidence="12" key="1">
    <citation type="submission" date="2009-12" db="EMBL/GenBank/DDBJ databases">
        <title>Complete sequence of Treponema primitia strain ZAS-2.</title>
        <authorList>
            <person name="Tetu S.G."/>
            <person name="Matson E."/>
            <person name="Ren Q."/>
            <person name="Seshadri R."/>
            <person name="Elbourne L."/>
            <person name="Hassan K.A."/>
            <person name="Durkin A."/>
            <person name="Radune D."/>
            <person name="Mohamoud Y."/>
            <person name="Shay R."/>
            <person name="Jin S."/>
            <person name="Zhang X."/>
            <person name="Lucey K."/>
            <person name="Ballor N.R."/>
            <person name="Ottesen E."/>
            <person name="Rosenthal R."/>
            <person name="Allen A."/>
            <person name="Leadbetter J.R."/>
            <person name="Paulsen I.T."/>
        </authorList>
    </citation>
    <scope>NUCLEOTIDE SEQUENCE [LARGE SCALE GENOMIC DNA]</scope>
    <source>
        <strain evidence="12">ATCC BAA-887 / DSM 12427 / ZAS-2</strain>
    </source>
</reference>
<evidence type="ECO:0000313" key="11">
    <source>
        <dbReference type="EMBL" id="AEF84655.1"/>
    </source>
</evidence>
<evidence type="ECO:0000256" key="8">
    <source>
        <dbReference type="ARBA" id="ARBA00023014"/>
    </source>
</evidence>
<dbReference type="OrthoDB" id="9782387at2"/>
<evidence type="ECO:0000256" key="2">
    <source>
        <dbReference type="ARBA" id="ARBA00009777"/>
    </source>
</evidence>
<feature type="domain" description="4Fe-4S ferredoxin-type" evidence="9">
    <location>
        <begin position="41"/>
        <end position="69"/>
    </location>
</feature>
<dbReference type="CDD" id="cd01335">
    <property type="entry name" value="Radical_SAM"/>
    <property type="match status" value="1"/>
</dbReference>
<dbReference type="HOGENOM" id="CLU_058969_3_0_12"/>
<comment type="cofactor">
    <cofactor evidence="1">
        <name>[4Fe-4S] cluster</name>
        <dbReference type="ChEBI" id="CHEBI:49883"/>
    </cofactor>
</comment>
<sequence length="283" mass="30497">MDSTPARAPVNRILRSSIVDGPGNRAAVFLQGCNFDCVYCHNPETITLCSSCGTCVPACPAGALSVGESGGILWNRDACTLCDSCLKTCPHNSSPRVRLLSPKEVMAEIEPSIPFIRGITVSGGECTLYPDFLRELGELARERSLSFFLDSNGSYDFAADRGLMEITDSVMLDVKADPENGAEYRRVTGNDGKGILDKAEYLAKTEKLYELRTVVSPGLFDPVAVVEKACRRIVGTGSRYKLIRYRPVGVRQEAAAALAEPDDLLMEKLAGICAGHGIEAVIV</sequence>
<keyword evidence="7" id="KW-0408">Iron</keyword>
<dbReference type="InterPro" id="IPR012839">
    <property type="entry name" value="Organic_radical_activase"/>
</dbReference>
<evidence type="ECO:0000259" key="9">
    <source>
        <dbReference type="PROSITE" id="PS51379"/>
    </source>
</evidence>
<dbReference type="SUPFAM" id="SSF102114">
    <property type="entry name" value="Radical SAM enzymes"/>
    <property type="match status" value="1"/>
</dbReference>
<dbReference type="PANTHER" id="PTHR30352">
    <property type="entry name" value="PYRUVATE FORMATE-LYASE-ACTIVATING ENZYME"/>
    <property type="match status" value="1"/>
</dbReference>
<evidence type="ECO:0000256" key="4">
    <source>
        <dbReference type="ARBA" id="ARBA00022691"/>
    </source>
</evidence>
<evidence type="ECO:0000256" key="7">
    <source>
        <dbReference type="ARBA" id="ARBA00023004"/>
    </source>
</evidence>
<dbReference type="GO" id="GO:0016491">
    <property type="term" value="F:oxidoreductase activity"/>
    <property type="evidence" value="ECO:0007669"/>
    <property type="project" value="UniProtKB-KW"/>
</dbReference>
<dbReference type="KEGG" id="tpi:TREPR_3758"/>
<dbReference type="EMBL" id="CP001843">
    <property type="protein sequence ID" value="AEF84655.1"/>
    <property type="molecule type" value="Genomic_DNA"/>
</dbReference>
<dbReference type="PROSITE" id="PS51379">
    <property type="entry name" value="4FE4S_FER_2"/>
    <property type="match status" value="2"/>
</dbReference>
<dbReference type="Gene3D" id="3.30.70.20">
    <property type="match status" value="1"/>
</dbReference>
<dbReference type="InterPro" id="IPR058240">
    <property type="entry name" value="rSAM_sf"/>
</dbReference>
<dbReference type="PROSITE" id="PS00198">
    <property type="entry name" value="4FE4S_FER_1"/>
    <property type="match status" value="2"/>
</dbReference>
<dbReference type="SFLD" id="SFLDF00392">
    <property type="entry name" value="YjjI_activase"/>
    <property type="match status" value="1"/>
</dbReference>
<dbReference type="SUPFAM" id="SSF54862">
    <property type="entry name" value="4Fe-4S ferredoxins"/>
    <property type="match status" value="1"/>
</dbReference>
<dbReference type="PROSITE" id="PS01087">
    <property type="entry name" value="RADICAL_ACTIVATING"/>
    <property type="match status" value="1"/>
</dbReference>
<evidence type="ECO:0000256" key="6">
    <source>
        <dbReference type="ARBA" id="ARBA00023002"/>
    </source>
</evidence>
<dbReference type="PANTHER" id="PTHR30352:SF13">
    <property type="entry name" value="GLYCYL-RADICAL ENZYME ACTIVATING ENZYME YJJW-RELATED"/>
    <property type="match status" value="1"/>
</dbReference>
<dbReference type="eggNOG" id="COG1180">
    <property type="taxonomic scope" value="Bacteria"/>
</dbReference>
<dbReference type="SFLD" id="SFLDG01118">
    <property type="entry name" value="activating_enzymes__group_2"/>
    <property type="match status" value="1"/>
</dbReference>
<dbReference type="STRING" id="545694.TREPR_3758"/>
<dbReference type="InterPro" id="IPR007197">
    <property type="entry name" value="rSAM"/>
</dbReference>
<dbReference type="InterPro" id="IPR001989">
    <property type="entry name" value="Radical_activat_CS"/>
</dbReference>
<dbReference type="GO" id="GO:0046872">
    <property type="term" value="F:metal ion binding"/>
    <property type="evidence" value="ECO:0007669"/>
    <property type="project" value="UniProtKB-KW"/>
</dbReference>
<dbReference type="Pfam" id="PF00037">
    <property type="entry name" value="Fer4"/>
    <property type="match status" value="1"/>
</dbReference>
<dbReference type="InterPro" id="IPR040074">
    <property type="entry name" value="BssD/PflA/YjjW"/>
</dbReference>
<keyword evidence="5" id="KW-0479">Metal-binding</keyword>
<dbReference type="InterPro" id="IPR017900">
    <property type="entry name" value="4Fe4S_Fe_S_CS"/>
</dbReference>
<name>F5YPT2_TREPZ</name>
<keyword evidence="4" id="KW-0949">S-adenosyl-L-methionine</keyword>
<dbReference type="Proteomes" id="UP000009223">
    <property type="component" value="Chromosome"/>
</dbReference>
<evidence type="ECO:0000256" key="1">
    <source>
        <dbReference type="ARBA" id="ARBA00001966"/>
    </source>
</evidence>
<keyword evidence="6" id="KW-0560">Oxidoreductase</keyword>
<dbReference type="SFLD" id="SFLDG01066">
    <property type="entry name" value="organic_radical-activating_enz"/>
    <property type="match status" value="1"/>
</dbReference>
<dbReference type="NCBIfam" id="TIGR04041">
    <property type="entry name" value="activase_YjjW"/>
    <property type="match status" value="1"/>
</dbReference>
<gene>
    <name evidence="11" type="ordered locus">TREPR_3758</name>
</gene>
<dbReference type="InterPro" id="IPR023912">
    <property type="entry name" value="YjjW_bact"/>
</dbReference>
<feature type="domain" description="4Fe-4S ferredoxin-type" evidence="9">
    <location>
        <begin position="70"/>
        <end position="99"/>
    </location>
</feature>
<evidence type="ECO:0000259" key="10">
    <source>
        <dbReference type="PROSITE" id="PS51918"/>
    </source>
</evidence>
<dbReference type="AlphaFoldDB" id="F5YPT2"/>
<dbReference type="InterPro" id="IPR034457">
    <property type="entry name" value="Organic_radical-activating"/>
</dbReference>
<dbReference type="SFLD" id="SFLDS00029">
    <property type="entry name" value="Radical_SAM"/>
    <property type="match status" value="1"/>
</dbReference>
<keyword evidence="3" id="KW-0004">4Fe-4S</keyword>
<organism evidence="11 12">
    <name type="scientific">Treponema primitia (strain ATCC BAA-887 / DSM 12427 / ZAS-2)</name>
    <dbReference type="NCBI Taxonomy" id="545694"/>
    <lineage>
        <taxon>Bacteria</taxon>
        <taxon>Pseudomonadati</taxon>
        <taxon>Spirochaetota</taxon>
        <taxon>Spirochaetia</taxon>
        <taxon>Spirochaetales</taxon>
        <taxon>Treponemataceae</taxon>
        <taxon>Treponema</taxon>
    </lineage>
</organism>
<keyword evidence="12" id="KW-1185">Reference proteome</keyword>
<dbReference type="PIRSF" id="PIRSF000371">
    <property type="entry name" value="PFL_act_enz"/>
    <property type="match status" value="1"/>
</dbReference>
<protein>
    <submittedName>
        <fullName evidence="11">Radical SAM</fullName>
    </submittedName>
</protein>
<dbReference type="InterPro" id="IPR013785">
    <property type="entry name" value="Aldolase_TIM"/>
</dbReference>
<dbReference type="Pfam" id="PF04055">
    <property type="entry name" value="Radical_SAM"/>
    <property type="match status" value="1"/>
</dbReference>
<dbReference type="Gene3D" id="3.20.20.70">
    <property type="entry name" value="Aldolase class I"/>
    <property type="match status" value="1"/>
</dbReference>
<accession>F5YPT2</accession>
<comment type="similarity">
    <text evidence="2">Belongs to the organic radical-activating enzymes family.</text>
</comment>
<dbReference type="InterPro" id="IPR017896">
    <property type="entry name" value="4Fe4S_Fe-S-bd"/>
</dbReference>
<proteinExistence type="inferred from homology"/>
<evidence type="ECO:0000256" key="5">
    <source>
        <dbReference type="ARBA" id="ARBA00022723"/>
    </source>
</evidence>